<protein>
    <submittedName>
        <fullName evidence="1">Zinc finger MYM-type 1-like</fullName>
    </submittedName>
</protein>
<accession>A0AAD1S8W6</accession>
<sequence>TKIKSVHERYEQLKFHSKHLKYLYDIYKLKDVQKELQNVLTDAKSKESDVDGRQMCDELAVLAPVIKPTMTPVDILAYEVRNGFAPNVAIALQIMLTLPITVAT</sequence>
<gene>
    <name evidence="1" type="ORF">PECUL_23A055895</name>
</gene>
<reference evidence="1" key="1">
    <citation type="submission" date="2022-03" db="EMBL/GenBank/DDBJ databases">
        <authorList>
            <person name="Alioto T."/>
            <person name="Alioto T."/>
            <person name="Gomez Garrido J."/>
        </authorList>
    </citation>
    <scope>NUCLEOTIDE SEQUENCE</scope>
</reference>
<proteinExistence type="predicted"/>
<dbReference type="AlphaFoldDB" id="A0AAD1S8W6"/>
<evidence type="ECO:0000313" key="1">
    <source>
        <dbReference type="EMBL" id="CAH2293523.1"/>
    </source>
</evidence>
<dbReference type="Proteomes" id="UP001295444">
    <property type="component" value="Chromosome 05"/>
</dbReference>
<keyword evidence="2" id="KW-1185">Reference proteome</keyword>
<feature type="non-terminal residue" evidence="1">
    <location>
        <position position="1"/>
    </location>
</feature>
<organism evidence="1 2">
    <name type="scientific">Pelobates cultripes</name>
    <name type="common">Western spadefoot toad</name>
    <dbReference type="NCBI Taxonomy" id="61616"/>
    <lineage>
        <taxon>Eukaryota</taxon>
        <taxon>Metazoa</taxon>
        <taxon>Chordata</taxon>
        <taxon>Craniata</taxon>
        <taxon>Vertebrata</taxon>
        <taxon>Euteleostomi</taxon>
        <taxon>Amphibia</taxon>
        <taxon>Batrachia</taxon>
        <taxon>Anura</taxon>
        <taxon>Pelobatoidea</taxon>
        <taxon>Pelobatidae</taxon>
        <taxon>Pelobates</taxon>
    </lineage>
</organism>
<name>A0AAD1S8W6_PELCU</name>
<feature type="non-terminal residue" evidence="1">
    <location>
        <position position="104"/>
    </location>
</feature>
<evidence type="ECO:0000313" key="2">
    <source>
        <dbReference type="Proteomes" id="UP001295444"/>
    </source>
</evidence>
<dbReference type="EMBL" id="OW240916">
    <property type="protein sequence ID" value="CAH2293523.1"/>
    <property type="molecule type" value="Genomic_DNA"/>
</dbReference>